<accession>A0A1J9P2H7</accession>
<feature type="region of interest" description="Disordered" evidence="1">
    <location>
        <begin position="176"/>
        <end position="201"/>
    </location>
</feature>
<dbReference type="AlphaFoldDB" id="A0A1J9P2H7"/>
<keyword evidence="3" id="KW-1185">Reference proteome</keyword>
<protein>
    <submittedName>
        <fullName evidence="2">Uncharacterized protein</fullName>
    </submittedName>
</protein>
<dbReference type="VEuPathDB" id="FungiDB:AJ78_08454"/>
<comment type="caution">
    <text evidence="2">The sequence shown here is derived from an EMBL/GenBank/DDBJ whole genome shotgun (WGS) entry which is preliminary data.</text>
</comment>
<sequence>MLDRRGTCTGSKNDADYKKFEESYYTQQNKGTFQIIILSHLEDQQHIYEVFLCCDAPFKWRRNILLCRTRITLATSNDDDDAGQQAQSEDASHPVNLPVRFEDPTDCGQPASSRASKRLKQVFTNMFAACHNVKQRQMPDAAFDYDLVCPDFISRNNPSKPTDMCSLDDGSGEPLKKPSGFTCSGGAASNLKEDEEGSECS</sequence>
<reference evidence="2 3" key="1">
    <citation type="submission" date="2015-07" db="EMBL/GenBank/DDBJ databases">
        <title>Emmonsia species relationships and genome sequence.</title>
        <authorList>
            <consortium name="The Broad Institute Genomics Platform"/>
            <person name="Cuomo C.A."/>
            <person name="Munoz J.F."/>
            <person name="Imamovic A."/>
            <person name="Priest M.E."/>
            <person name="Young S."/>
            <person name="Clay O.K."/>
            <person name="McEwen J.G."/>
        </authorList>
    </citation>
    <scope>NUCLEOTIDE SEQUENCE [LARGE SCALE GENOMIC DNA]</scope>
    <source>
        <strain evidence="2 3">UAMH 9510</strain>
    </source>
</reference>
<feature type="region of interest" description="Disordered" evidence="1">
    <location>
        <begin position="77"/>
        <end position="98"/>
    </location>
</feature>
<evidence type="ECO:0000313" key="2">
    <source>
        <dbReference type="EMBL" id="OJD10576.1"/>
    </source>
</evidence>
<gene>
    <name evidence="2" type="ORF">AJ78_08454</name>
</gene>
<name>A0A1J9P2H7_9EURO</name>
<evidence type="ECO:0000313" key="3">
    <source>
        <dbReference type="Proteomes" id="UP000182235"/>
    </source>
</evidence>
<evidence type="ECO:0000256" key="1">
    <source>
        <dbReference type="SAM" id="MobiDB-lite"/>
    </source>
</evidence>
<dbReference type="EMBL" id="LGRN01000750">
    <property type="protein sequence ID" value="OJD10576.1"/>
    <property type="molecule type" value="Genomic_DNA"/>
</dbReference>
<dbReference type="Proteomes" id="UP000182235">
    <property type="component" value="Unassembled WGS sequence"/>
</dbReference>
<organism evidence="2 3">
    <name type="scientific">Emergomyces pasteurianus Ep9510</name>
    <dbReference type="NCBI Taxonomy" id="1447872"/>
    <lineage>
        <taxon>Eukaryota</taxon>
        <taxon>Fungi</taxon>
        <taxon>Dikarya</taxon>
        <taxon>Ascomycota</taxon>
        <taxon>Pezizomycotina</taxon>
        <taxon>Eurotiomycetes</taxon>
        <taxon>Eurotiomycetidae</taxon>
        <taxon>Onygenales</taxon>
        <taxon>Ajellomycetaceae</taxon>
        <taxon>Emergomyces</taxon>
    </lineage>
</organism>
<proteinExistence type="predicted"/>